<feature type="region of interest" description="Disordered" evidence="1">
    <location>
        <begin position="52"/>
        <end position="84"/>
    </location>
</feature>
<dbReference type="AlphaFoldDB" id="A0A2I3TGJ0"/>
<accession>A0A2I3TGJ0</accession>
<reference evidence="2" key="2">
    <citation type="submission" date="2025-08" db="UniProtKB">
        <authorList>
            <consortium name="Ensembl"/>
        </authorList>
    </citation>
    <scope>IDENTIFICATION</scope>
</reference>
<feature type="compositionally biased region" description="Polar residues" evidence="1">
    <location>
        <begin position="58"/>
        <end position="72"/>
    </location>
</feature>
<dbReference type="Ensembl" id="ENSPTRT00000102378.1">
    <property type="protein sequence ID" value="ENSPTRP00000088361.1"/>
    <property type="gene ID" value="ENSPTRG00000049399.1"/>
</dbReference>
<keyword evidence="3" id="KW-1185">Reference proteome</keyword>
<dbReference type="GeneTree" id="ENSGT00910000148197"/>
<dbReference type="Bgee" id="ENSPTRG00000049399">
    <property type="expression patterns" value="Expressed in fibroblast and 10 other cell types or tissues"/>
</dbReference>
<evidence type="ECO:0000256" key="1">
    <source>
        <dbReference type="SAM" id="MobiDB-lite"/>
    </source>
</evidence>
<dbReference type="Proteomes" id="UP000002277">
    <property type="component" value="Chromosome 12"/>
</dbReference>
<proteinExistence type="predicted"/>
<dbReference type="EMBL" id="AACZ04070315">
    <property type="status" value="NOT_ANNOTATED_CDS"/>
    <property type="molecule type" value="Genomic_DNA"/>
</dbReference>
<sequence length="84" mass="9187">MVPSAHYKYEMSPPPTPFTSVHIVFQASFSIAQPAEWMVCTDVTQSIYFSEKAESHENSSSPARTSAPSFWGNSELDATGKVAT</sequence>
<dbReference type="InParanoid" id="A0A2I3TGJ0"/>
<organism evidence="2 3">
    <name type="scientific">Pan troglodytes</name>
    <name type="common">Chimpanzee</name>
    <dbReference type="NCBI Taxonomy" id="9598"/>
    <lineage>
        <taxon>Eukaryota</taxon>
        <taxon>Metazoa</taxon>
        <taxon>Chordata</taxon>
        <taxon>Craniata</taxon>
        <taxon>Vertebrata</taxon>
        <taxon>Euteleostomi</taxon>
        <taxon>Mammalia</taxon>
        <taxon>Eutheria</taxon>
        <taxon>Euarchontoglires</taxon>
        <taxon>Primates</taxon>
        <taxon>Haplorrhini</taxon>
        <taxon>Catarrhini</taxon>
        <taxon>Hominidae</taxon>
        <taxon>Pan</taxon>
    </lineage>
</organism>
<evidence type="ECO:0000313" key="2">
    <source>
        <dbReference type="Ensembl" id="ENSPTRP00000088361.1"/>
    </source>
</evidence>
<reference evidence="2" key="3">
    <citation type="submission" date="2025-09" db="UniProtKB">
        <authorList>
            <consortium name="Ensembl"/>
        </authorList>
    </citation>
    <scope>IDENTIFICATION</scope>
</reference>
<reference evidence="2 3" key="1">
    <citation type="journal article" date="2005" name="Nature">
        <title>Initial sequence of the chimpanzee genome and comparison with the human genome.</title>
        <authorList>
            <consortium name="Chimpanzee sequencing and analysis consortium"/>
        </authorList>
    </citation>
    <scope>NUCLEOTIDE SEQUENCE [LARGE SCALE GENOMIC DNA]</scope>
</reference>
<evidence type="ECO:0000313" key="3">
    <source>
        <dbReference type="Proteomes" id="UP000002277"/>
    </source>
</evidence>
<name>A0A2I3TGJ0_PANTR</name>
<protein>
    <submittedName>
        <fullName evidence="2">Uncharacterized protein</fullName>
    </submittedName>
</protein>